<keyword evidence="2" id="KW-1185">Reference proteome</keyword>
<proteinExistence type="predicted"/>
<dbReference type="SUPFAM" id="SSF52540">
    <property type="entry name" value="P-loop containing nucleoside triphosphate hydrolases"/>
    <property type="match status" value="1"/>
</dbReference>
<protein>
    <submittedName>
        <fullName evidence="1">Putative sulfotransferase</fullName>
    </submittedName>
</protein>
<evidence type="ECO:0000313" key="2">
    <source>
        <dbReference type="Proteomes" id="UP000301309"/>
    </source>
</evidence>
<dbReference type="Pfam" id="PF13469">
    <property type="entry name" value="Sulfotransfer_3"/>
    <property type="match status" value="1"/>
</dbReference>
<dbReference type="InterPro" id="IPR027417">
    <property type="entry name" value="P-loop_NTPase"/>
</dbReference>
<dbReference type="AlphaFoldDB" id="A0A4D4LFL2"/>
<accession>A0A4D4LFL2</accession>
<dbReference type="EMBL" id="BJHW01000002">
    <property type="protein sequence ID" value="GDY60072.1"/>
    <property type="molecule type" value="Genomic_DNA"/>
</dbReference>
<dbReference type="InterPro" id="IPR052736">
    <property type="entry name" value="Stf3_sulfotransferase"/>
</dbReference>
<dbReference type="GO" id="GO:0016740">
    <property type="term" value="F:transferase activity"/>
    <property type="evidence" value="ECO:0007669"/>
    <property type="project" value="UniProtKB-KW"/>
</dbReference>
<dbReference type="PANTHER" id="PTHR36451">
    <property type="entry name" value="PAPS-DEPENDENT SULFOTRANSFERASE STF3"/>
    <property type="match status" value="1"/>
</dbReference>
<dbReference type="PANTHER" id="PTHR36451:SF1">
    <property type="entry name" value="OMEGA-HYDROXY-BETA-DIHYDROMENAQUINONE-9 SULFOTRANSFERASE STF3"/>
    <property type="match status" value="1"/>
</dbReference>
<dbReference type="Proteomes" id="UP000301309">
    <property type="component" value="Unassembled WGS sequence"/>
</dbReference>
<gene>
    <name evidence="1" type="ORF">SVIO_106950</name>
</gene>
<sequence length="418" mass="47557">MTAQPIGGYRLPWLVRSINRLLDPVGTRLWPVEAAELADRARARTGLSDFGDLAPFEEPLEILCRSANQEVELSVFGRLMVRRLLAQPMVHRLRLTELTARRPELFEKPVTAPLFVVGMPRSGTTFLHRTMARDHAWYHMPFWESLDPIPAGGTARGNGPDPRIRAGERFVRAMSWTFPGFVDSHEIANDEPEEEMPLLDAAHVSLQFGFGYFPEYARWYTDADHSGGYRLLRQYLQAMQAGRPEGGRWLLKTPTHLEMLRPLLTVFDDATVVQTHRDPISSLVSLAALSTFSTGMLLRNPNLHRIGQLCADYIERALRSMVDYRDSAAGIVNGDRFVDVAFRELVSDPIGTVTRISSAVGHEPDDTAMEEMRAFTARADGHRSKQRFTMEDFGLDENDLRERFKFYYERFDVPMDRG</sequence>
<evidence type="ECO:0000313" key="1">
    <source>
        <dbReference type="EMBL" id="GDY60072.1"/>
    </source>
</evidence>
<dbReference type="Gene3D" id="3.40.50.300">
    <property type="entry name" value="P-loop containing nucleotide triphosphate hydrolases"/>
    <property type="match status" value="1"/>
</dbReference>
<reference evidence="1 2" key="1">
    <citation type="journal article" date="2020" name="Int. J. Syst. Evol. Microbiol.">
        <title>Reclassification of Streptomyces castelarensis and Streptomyces sporoclivatus as later heterotypic synonyms of Streptomyces antimycoticus.</title>
        <authorList>
            <person name="Komaki H."/>
            <person name="Tamura T."/>
        </authorList>
    </citation>
    <scope>NUCLEOTIDE SEQUENCE [LARGE SCALE GENOMIC DNA]</scope>
    <source>
        <strain evidence="1 2">NBRC 13459</strain>
    </source>
</reference>
<name>A0A4D4LFL2_STRVO</name>
<keyword evidence="1" id="KW-0808">Transferase</keyword>
<comment type="caution">
    <text evidence="1">The sequence shown here is derived from an EMBL/GenBank/DDBJ whole genome shotgun (WGS) entry which is preliminary data.</text>
</comment>
<organism evidence="1 2">
    <name type="scientific">Streptomyces violaceusniger</name>
    <dbReference type="NCBI Taxonomy" id="68280"/>
    <lineage>
        <taxon>Bacteria</taxon>
        <taxon>Bacillati</taxon>
        <taxon>Actinomycetota</taxon>
        <taxon>Actinomycetes</taxon>
        <taxon>Kitasatosporales</taxon>
        <taxon>Streptomycetaceae</taxon>
        <taxon>Streptomyces</taxon>
        <taxon>Streptomyces violaceusniger group</taxon>
    </lineage>
</organism>
<dbReference type="RefSeq" id="WP_162002093.1">
    <property type="nucleotide sequence ID" value="NZ_BAAASO010000061.1"/>
</dbReference>